<sequence>LPGNSKPQTLEPCVRPAIIGGVPTPFLCSSDSRRRPSILELPFGLPPLSSSAAPSAPSENAFTVFKVRPESYLVRVLRFASKGEFWKRLLIEFIIGVRFEHPAPGG</sequence>
<organism evidence="1 2">
    <name type="scientific">Colocasia esculenta</name>
    <name type="common">Wild taro</name>
    <name type="synonym">Arum esculentum</name>
    <dbReference type="NCBI Taxonomy" id="4460"/>
    <lineage>
        <taxon>Eukaryota</taxon>
        <taxon>Viridiplantae</taxon>
        <taxon>Streptophyta</taxon>
        <taxon>Embryophyta</taxon>
        <taxon>Tracheophyta</taxon>
        <taxon>Spermatophyta</taxon>
        <taxon>Magnoliopsida</taxon>
        <taxon>Liliopsida</taxon>
        <taxon>Araceae</taxon>
        <taxon>Aroideae</taxon>
        <taxon>Colocasieae</taxon>
        <taxon>Colocasia</taxon>
    </lineage>
</organism>
<proteinExistence type="predicted"/>
<protein>
    <submittedName>
        <fullName evidence="1">Uncharacterized protein</fullName>
    </submittedName>
</protein>
<name>A0A843W0S0_COLES</name>
<evidence type="ECO:0000313" key="2">
    <source>
        <dbReference type="Proteomes" id="UP000652761"/>
    </source>
</evidence>
<dbReference type="AlphaFoldDB" id="A0A843W0S0"/>
<dbReference type="EMBL" id="NMUH01002919">
    <property type="protein sequence ID" value="MQM02789.1"/>
    <property type="molecule type" value="Genomic_DNA"/>
</dbReference>
<accession>A0A843W0S0</accession>
<reference evidence="1" key="1">
    <citation type="submission" date="2017-07" db="EMBL/GenBank/DDBJ databases">
        <title>Taro Niue Genome Assembly and Annotation.</title>
        <authorList>
            <person name="Atibalentja N."/>
            <person name="Keating K."/>
            <person name="Fields C.J."/>
        </authorList>
    </citation>
    <scope>NUCLEOTIDE SEQUENCE</scope>
    <source>
        <strain evidence="1">Niue_2</strain>
        <tissue evidence="1">Leaf</tissue>
    </source>
</reference>
<evidence type="ECO:0000313" key="1">
    <source>
        <dbReference type="EMBL" id="MQM02789.1"/>
    </source>
</evidence>
<comment type="caution">
    <text evidence="1">The sequence shown here is derived from an EMBL/GenBank/DDBJ whole genome shotgun (WGS) entry which is preliminary data.</text>
</comment>
<feature type="non-terminal residue" evidence="1">
    <location>
        <position position="106"/>
    </location>
</feature>
<dbReference type="Proteomes" id="UP000652761">
    <property type="component" value="Unassembled WGS sequence"/>
</dbReference>
<gene>
    <name evidence="1" type="ORF">Taro_035564</name>
</gene>
<keyword evidence="2" id="KW-1185">Reference proteome</keyword>